<evidence type="ECO:0000313" key="4">
    <source>
        <dbReference type="Proteomes" id="UP000290365"/>
    </source>
</evidence>
<accession>A0A4V0YZ56</accession>
<dbReference type="OrthoDB" id="165169at2"/>
<gene>
    <name evidence="3" type="ORF">EPA93_22165</name>
</gene>
<keyword evidence="1" id="KW-1133">Transmembrane helix</keyword>
<organism evidence="3 4">
    <name type="scientific">Ktedonosporobacter rubrisoli</name>
    <dbReference type="NCBI Taxonomy" id="2509675"/>
    <lineage>
        <taxon>Bacteria</taxon>
        <taxon>Bacillati</taxon>
        <taxon>Chloroflexota</taxon>
        <taxon>Ktedonobacteria</taxon>
        <taxon>Ktedonobacterales</taxon>
        <taxon>Ktedonosporobacteraceae</taxon>
        <taxon>Ktedonosporobacter</taxon>
    </lineage>
</organism>
<keyword evidence="1" id="KW-0472">Membrane</keyword>
<feature type="chain" id="PRO_5020315609" evidence="2">
    <location>
        <begin position="29"/>
        <end position="237"/>
    </location>
</feature>
<evidence type="ECO:0000256" key="1">
    <source>
        <dbReference type="SAM" id="Phobius"/>
    </source>
</evidence>
<keyword evidence="1" id="KW-0812">Transmembrane</keyword>
<evidence type="ECO:0000256" key="2">
    <source>
        <dbReference type="SAM" id="SignalP"/>
    </source>
</evidence>
<keyword evidence="4" id="KW-1185">Reference proteome</keyword>
<protein>
    <submittedName>
        <fullName evidence="3">Uncharacterized protein</fullName>
    </submittedName>
</protein>
<dbReference type="AlphaFoldDB" id="A0A4V0YZ56"/>
<reference evidence="3 4" key="1">
    <citation type="submission" date="2019-01" db="EMBL/GenBank/DDBJ databases">
        <title>Ktedonosporobacter rubrisoli SCAWS-G2.</title>
        <authorList>
            <person name="Huang Y."/>
            <person name="Yan B."/>
        </authorList>
    </citation>
    <scope>NUCLEOTIDE SEQUENCE [LARGE SCALE GENOMIC DNA]</scope>
    <source>
        <strain evidence="3 4">SCAWS-G2</strain>
    </source>
</reference>
<sequence length="237" mass="24701">MKRVIPIGLVALVAALLATFFTVLPASAHEVRNVGKYTFVVGFLNEPAYANLQNSIDLTICQGKECTYTVKDGSRVVANPVNDADKTLKAEVSIGASAPLNLPLAPRWANPGKYASYFIPTKTGAYTFHISGTLNGDKIDEKFTSGPNTFGEVEAITSYPSATASGQNQSGADTAALQSQIKEARDSASSATTFGIIGIVVGALGLLAAGFALTRKPQAQAASEKAAQKDTADSLRG</sequence>
<feature type="signal peptide" evidence="2">
    <location>
        <begin position="1"/>
        <end position="28"/>
    </location>
</feature>
<proteinExistence type="predicted"/>
<feature type="transmembrane region" description="Helical" evidence="1">
    <location>
        <begin position="194"/>
        <end position="213"/>
    </location>
</feature>
<dbReference type="RefSeq" id="WP_129889604.1">
    <property type="nucleotide sequence ID" value="NZ_CP035758.1"/>
</dbReference>
<dbReference type="Proteomes" id="UP000290365">
    <property type="component" value="Chromosome"/>
</dbReference>
<dbReference type="EMBL" id="CP035758">
    <property type="protein sequence ID" value="QBD78551.1"/>
    <property type="molecule type" value="Genomic_DNA"/>
</dbReference>
<evidence type="ECO:0000313" key="3">
    <source>
        <dbReference type="EMBL" id="QBD78551.1"/>
    </source>
</evidence>
<name>A0A4V0YZ56_KTERU</name>
<dbReference type="KEGG" id="kbs:EPA93_22165"/>
<keyword evidence="2" id="KW-0732">Signal</keyword>